<evidence type="ECO:0000259" key="4">
    <source>
        <dbReference type="Pfam" id="PF26580"/>
    </source>
</evidence>
<name>A0A0U0W6S9_MYCBE</name>
<organism evidence="5 6">
    <name type="scientific">Mycobacterium bohemicum DSM 44277</name>
    <dbReference type="NCBI Taxonomy" id="1236609"/>
    <lineage>
        <taxon>Bacteria</taxon>
        <taxon>Bacillati</taxon>
        <taxon>Actinomycetota</taxon>
        <taxon>Actinomycetes</taxon>
        <taxon>Mycobacteriales</taxon>
        <taxon>Mycobacteriaceae</taxon>
        <taxon>Mycobacterium</taxon>
    </lineage>
</organism>
<evidence type="ECO:0000256" key="2">
    <source>
        <dbReference type="ARBA" id="ARBA00093774"/>
    </source>
</evidence>
<feature type="chain" id="PRO_5038937665" evidence="3">
    <location>
        <begin position="30"/>
        <end position="155"/>
    </location>
</feature>
<dbReference type="InterPro" id="IPR058644">
    <property type="entry name" value="Mtb12-like_C"/>
</dbReference>
<dbReference type="Pfam" id="PF26580">
    <property type="entry name" value="Mtb12_C"/>
    <property type="match status" value="1"/>
</dbReference>
<reference evidence="5 6" key="1">
    <citation type="submission" date="2015-03" db="EMBL/GenBank/DDBJ databases">
        <authorList>
            <person name="Murphy D."/>
        </authorList>
    </citation>
    <scope>NUCLEOTIDE SEQUENCE [LARGE SCALE GENOMIC DNA]</scope>
    <source>
        <strain evidence="5 6">DSM 44277</strain>
    </source>
</reference>
<dbReference type="AlphaFoldDB" id="A0A0U0W6S9"/>
<protein>
    <submittedName>
        <fullName evidence="5">Low molecular weight antigen MTB12</fullName>
    </submittedName>
</protein>
<dbReference type="OrthoDB" id="4728193at2"/>
<evidence type="ECO:0000313" key="5">
    <source>
        <dbReference type="EMBL" id="CPR10722.1"/>
    </source>
</evidence>
<dbReference type="Proteomes" id="UP000198875">
    <property type="component" value="Unassembled WGS sequence"/>
</dbReference>
<proteinExistence type="inferred from homology"/>
<evidence type="ECO:0000256" key="1">
    <source>
        <dbReference type="ARBA" id="ARBA00022729"/>
    </source>
</evidence>
<dbReference type="RefSeq" id="WP_085182933.1">
    <property type="nucleotide sequence ID" value="NZ_CSTD01000001.1"/>
</dbReference>
<feature type="domain" description="Low molecular weight antigen MTB12-like C-terminal" evidence="4">
    <location>
        <begin position="42"/>
        <end position="154"/>
    </location>
</feature>
<evidence type="ECO:0000313" key="6">
    <source>
        <dbReference type="Proteomes" id="UP000198875"/>
    </source>
</evidence>
<feature type="signal peptide" evidence="3">
    <location>
        <begin position="1"/>
        <end position="29"/>
    </location>
</feature>
<accession>A0A0U0W6S9</accession>
<keyword evidence="1 3" id="KW-0732">Signal</keyword>
<sequence length="155" mass="15735" precursor="true">MRITAAATTVAALGIVGPAATGLVPAAGAAPFAQDPPPAPGLPTADQLSSLCNQVTDPGVSYTTKTSLVQNGISPDEGHLADHDLRKAYRDGKFPETFAVTNIAPAGPDAAQADVAISGPKFAGPVTKHLFFVNQDGNWILQHDAAIALLQAATA</sequence>
<evidence type="ECO:0000256" key="3">
    <source>
        <dbReference type="SAM" id="SignalP"/>
    </source>
</evidence>
<gene>
    <name evidence="5" type="ORF">BN971_02016</name>
</gene>
<comment type="similarity">
    <text evidence="2">Belongs to the MTB12 family.</text>
</comment>
<dbReference type="EMBL" id="CSTD01000001">
    <property type="protein sequence ID" value="CPR10722.1"/>
    <property type="molecule type" value="Genomic_DNA"/>
</dbReference>